<evidence type="ECO:0000256" key="1">
    <source>
        <dbReference type="SAM" id="MobiDB-lite"/>
    </source>
</evidence>
<dbReference type="Proteomes" id="UP000005237">
    <property type="component" value="Unassembled WGS sequence"/>
</dbReference>
<feature type="region of interest" description="Disordered" evidence="1">
    <location>
        <begin position="109"/>
        <end position="130"/>
    </location>
</feature>
<proteinExistence type="predicted"/>
<evidence type="ECO:0000313" key="2">
    <source>
        <dbReference type="EnsemblMetazoa" id="CJA34731.1"/>
    </source>
</evidence>
<name>A0A8R1EG66_CAEJA</name>
<accession>A0A8R1EG66</accession>
<protein>
    <submittedName>
        <fullName evidence="2">Uncharacterized protein</fullName>
    </submittedName>
</protein>
<reference evidence="3" key="1">
    <citation type="submission" date="2010-08" db="EMBL/GenBank/DDBJ databases">
        <authorList>
            <consortium name="Caenorhabditis japonica Sequencing Consortium"/>
            <person name="Wilson R.K."/>
        </authorList>
    </citation>
    <scope>NUCLEOTIDE SEQUENCE [LARGE SCALE GENOMIC DNA]</scope>
    <source>
        <strain evidence="3">DF5081</strain>
    </source>
</reference>
<dbReference type="AlphaFoldDB" id="A0A8R1EG66"/>
<reference evidence="2" key="2">
    <citation type="submission" date="2022-06" db="UniProtKB">
        <authorList>
            <consortium name="EnsemblMetazoa"/>
        </authorList>
    </citation>
    <scope>IDENTIFICATION</scope>
    <source>
        <strain evidence="2">DF5081</strain>
    </source>
</reference>
<dbReference type="EnsemblMetazoa" id="CJA34731.1">
    <property type="protein sequence ID" value="CJA34731.1"/>
    <property type="gene ID" value="WBGene00210578"/>
</dbReference>
<evidence type="ECO:0000313" key="3">
    <source>
        <dbReference type="Proteomes" id="UP000005237"/>
    </source>
</evidence>
<feature type="region of interest" description="Disordered" evidence="1">
    <location>
        <begin position="1"/>
        <end position="78"/>
    </location>
</feature>
<organism evidence="2 3">
    <name type="scientific">Caenorhabditis japonica</name>
    <dbReference type="NCBI Taxonomy" id="281687"/>
    <lineage>
        <taxon>Eukaryota</taxon>
        <taxon>Metazoa</taxon>
        <taxon>Ecdysozoa</taxon>
        <taxon>Nematoda</taxon>
        <taxon>Chromadorea</taxon>
        <taxon>Rhabditida</taxon>
        <taxon>Rhabditina</taxon>
        <taxon>Rhabditomorpha</taxon>
        <taxon>Rhabditoidea</taxon>
        <taxon>Rhabditidae</taxon>
        <taxon>Peloderinae</taxon>
        <taxon>Caenorhabditis</taxon>
    </lineage>
</organism>
<keyword evidence="3" id="KW-1185">Reference proteome</keyword>
<sequence length="130" mass="14028">MEEAGDAAEKIEVIDVDDTDADTGMRAPGEEEAQEDVEMTGAAEEESGKFDKGEAGSAAMRSCSRARPAAGFGHETPKAEAKHYLENRDITCDPEKESNFEDLQDMAKELDEISDEVPAGVTDQESDAQQ</sequence>